<feature type="compositionally biased region" description="Basic and acidic residues" evidence="1">
    <location>
        <begin position="224"/>
        <end position="236"/>
    </location>
</feature>
<proteinExistence type="predicted"/>
<feature type="compositionally biased region" description="Low complexity" evidence="1">
    <location>
        <begin position="150"/>
        <end position="160"/>
    </location>
</feature>
<dbReference type="AlphaFoldDB" id="A0A8J6DYK2"/>
<sequence>MRSGDRHWESPRFPVGSDAIFCYKKKMLSEEELAAIRSPDMQIRVAKLRSSGFDDQRIASILKLTPKEKFALLKPQKAVRKHDEAMEYAKHTHKNRYGVPIPPMNPSSQEEESILLMDPSSPIIQQLETIEPGDSFELFDAVRDLMKNGSESSVSSLRSSTGDGDRSKRARRPHALPLAPERKARRNSISVSHQESPSRHLAPQSRARAHSVSARPETTSQLAREAEKATRVKAEPETSSARPRSALKKVAKKFSAFVDMSLGIGI</sequence>
<accession>A0A8J6DYK2</accession>
<dbReference type="Proteomes" id="UP000717585">
    <property type="component" value="Unassembled WGS sequence"/>
</dbReference>
<comment type="caution">
    <text evidence="2">The sequence shown here is derived from an EMBL/GenBank/DDBJ whole genome shotgun (WGS) entry which is preliminary data.</text>
</comment>
<organism evidence="2 3">
    <name type="scientific">Carpediemonas membranifera</name>
    <dbReference type="NCBI Taxonomy" id="201153"/>
    <lineage>
        <taxon>Eukaryota</taxon>
        <taxon>Metamonada</taxon>
        <taxon>Carpediemonas-like organisms</taxon>
        <taxon>Carpediemonas</taxon>
    </lineage>
</organism>
<keyword evidence="3" id="KW-1185">Reference proteome</keyword>
<evidence type="ECO:0000256" key="1">
    <source>
        <dbReference type="SAM" id="MobiDB-lite"/>
    </source>
</evidence>
<evidence type="ECO:0000313" key="3">
    <source>
        <dbReference type="Proteomes" id="UP000717585"/>
    </source>
</evidence>
<dbReference type="EMBL" id="JAHDYR010000038">
    <property type="protein sequence ID" value="KAG9392379.1"/>
    <property type="molecule type" value="Genomic_DNA"/>
</dbReference>
<reference evidence="2" key="1">
    <citation type="submission" date="2021-05" db="EMBL/GenBank/DDBJ databases">
        <title>A free-living protist that lacks canonical eukaryotic 1 DNA replication and segregation systems.</title>
        <authorList>
            <person name="Salas-Leiva D.E."/>
            <person name="Tromer E.C."/>
            <person name="Curtis B.A."/>
            <person name="Jerlstrom-Hultqvist J."/>
            <person name="Kolisko M."/>
            <person name="Yi Z."/>
            <person name="Salas-Leiva J.S."/>
            <person name="Gallot-Lavallee L."/>
            <person name="Kops G.J.P.L."/>
            <person name="Archibald J.M."/>
            <person name="Simpson A.G.B."/>
            <person name="Roger A.J."/>
        </authorList>
    </citation>
    <scope>NUCLEOTIDE SEQUENCE</scope>
    <source>
        <strain evidence="2">BICM</strain>
    </source>
</reference>
<evidence type="ECO:0000313" key="2">
    <source>
        <dbReference type="EMBL" id="KAG9392379.1"/>
    </source>
</evidence>
<feature type="region of interest" description="Disordered" evidence="1">
    <location>
        <begin position="149"/>
        <end position="245"/>
    </location>
</feature>
<gene>
    <name evidence="2" type="ORF">J8273_5369</name>
</gene>
<name>A0A8J6DYK2_9EUKA</name>
<protein>
    <submittedName>
        <fullName evidence="2">Uncharacterized protein</fullName>
    </submittedName>
</protein>